<organism evidence="2 3">
    <name type="scientific">Enterocloster lavalensis</name>
    <dbReference type="NCBI Taxonomy" id="460384"/>
    <lineage>
        <taxon>Bacteria</taxon>
        <taxon>Bacillati</taxon>
        <taxon>Bacillota</taxon>
        <taxon>Clostridia</taxon>
        <taxon>Lachnospirales</taxon>
        <taxon>Lachnospiraceae</taxon>
        <taxon>Enterocloster</taxon>
    </lineage>
</organism>
<dbReference type="GO" id="GO:0008483">
    <property type="term" value="F:transaminase activity"/>
    <property type="evidence" value="ECO:0007669"/>
    <property type="project" value="UniProtKB-KW"/>
</dbReference>
<feature type="domain" description="SIS" evidence="1">
    <location>
        <begin position="33"/>
        <end position="175"/>
    </location>
</feature>
<keyword evidence="2" id="KW-0808">Transferase</keyword>
<evidence type="ECO:0000313" key="2">
    <source>
        <dbReference type="EMBL" id="SET44521.1"/>
    </source>
</evidence>
<keyword evidence="3" id="KW-1185">Reference proteome</keyword>
<dbReference type="Proteomes" id="UP000198508">
    <property type="component" value="Unassembled WGS sequence"/>
</dbReference>
<dbReference type="InterPro" id="IPR035490">
    <property type="entry name" value="GlmS/FrlB_SIS"/>
</dbReference>
<dbReference type="PROSITE" id="PS51464">
    <property type="entry name" value="SIS"/>
    <property type="match status" value="2"/>
</dbReference>
<dbReference type="InterPro" id="IPR046348">
    <property type="entry name" value="SIS_dom_sf"/>
</dbReference>
<protein>
    <submittedName>
        <fullName evidence="2">Glucosamine--fructose-6-phosphate aminotransferase (Isomerizing)</fullName>
    </submittedName>
</protein>
<dbReference type="CDD" id="cd05009">
    <property type="entry name" value="SIS_GlmS_GlmD_2"/>
    <property type="match status" value="1"/>
</dbReference>
<keyword evidence="2" id="KW-0032">Aminotransferase</keyword>
<evidence type="ECO:0000259" key="1">
    <source>
        <dbReference type="PROSITE" id="PS51464"/>
    </source>
</evidence>
<dbReference type="PANTHER" id="PTHR10937">
    <property type="entry name" value="GLUCOSAMINE--FRUCTOSE-6-PHOSPHATE AMINOTRANSFERASE, ISOMERIZING"/>
    <property type="match status" value="1"/>
</dbReference>
<evidence type="ECO:0000313" key="3">
    <source>
        <dbReference type="Proteomes" id="UP000198508"/>
    </source>
</evidence>
<dbReference type="RefSeq" id="WP_092362198.1">
    <property type="nucleotide sequence ID" value="NZ_CATZMQ010000012.1"/>
</dbReference>
<dbReference type="GeneID" id="93276667"/>
<sequence length="351" mass="38662">MDPMDSTTYKEIFQQPQAFLAVNQDLELIRQTVQDVFSRRKIGQVIFTGCGTSLYLAQTAAALFSHYNSVKAQAVPCSELYFHPQLYIGGGETLVCPITRKSVTTEVRLAIKRVHEFPNVQSLAITCCSGSREYNEDMILSSDANEDSVVMTKSFTSMVYLCAILAMTAGGRDGELEQMAAEIPGLCRRALPDLDSLARRILAEHPKTNLYITLGQGVFYGIANECMNKEKEMSLSNSESYYSLEYRHGPMSLVDENTLILQLASQDTGNYESGLLREMKEKGAAVAVFGEKASGLWDFADYAYFAESGLNDLQLSPVAVLLGQLLGYHAARSKGLNPDSPRHLSQAIVIS</sequence>
<gene>
    <name evidence="2" type="ORF">SAMN05216313_106130</name>
</gene>
<dbReference type="PANTHER" id="PTHR10937:SF4">
    <property type="entry name" value="GLUCOSAMINE-6-PHOSPHATE DEAMINASE"/>
    <property type="match status" value="1"/>
</dbReference>
<dbReference type="InterPro" id="IPR001347">
    <property type="entry name" value="SIS_dom"/>
</dbReference>
<dbReference type="AlphaFoldDB" id="A0A1I0EHD7"/>
<dbReference type="GO" id="GO:0097367">
    <property type="term" value="F:carbohydrate derivative binding"/>
    <property type="evidence" value="ECO:0007669"/>
    <property type="project" value="InterPro"/>
</dbReference>
<accession>A0A1I0EHD7</accession>
<reference evidence="3" key="1">
    <citation type="submission" date="2016-10" db="EMBL/GenBank/DDBJ databases">
        <authorList>
            <person name="Varghese N."/>
            <person name="Submissions S."/>
        </authorList>
    </citation>
    <scope>NUCLEOTIDE SEQUENCE [LARGE SCALE GENOMIC DNA]</scope>
    <source>
        <strain evidence="3">NLAE-zl-G277</strain>
    </source>
</reference>
<feature type="domain" description="SIS" evidence="1">
    <location>
        <begin position="197"/>
        <end position="341"/>
    </location>
</feature>
<dbReference type="EMBL" id="FOIM01000006">
    <property type="protein sequence ID" value="SET44521.1"/>
    <property type="molecule type" value="Genomic_DNA"/>
</dbReference>
<dbReference type="GO" id="GO:1901135">
    <property type="term" value="P:carbohydrate derivative metabolic process"/>
    <property type="evidence" value="ECO:0007669"/>
    <property type="project" value="InterPro"/>
</dbReference>
<dbReference type="Gene3D" id="3.40.50.10490">
    <property type="entry name" value="Glucose-6-phosphate isomerase like protein, domain 1"/>
    <property type="match status" value="2"/>
</dbReference>
<dbReference type="STRING" id="460384.SAMN05216313_106130"/>
<proteinExistence type="predicted"/>
<dbReference type="SUPFAM" id="SSF53697">
    <property type="entry name" value="SIS domain"/>
    <property type="match status" value="1"/>
</dbReference>
<name>A0A1I0EHD7_9FIRM</name>